<keyword evidence="2" id="KW-1185">Reference proteome</keyword>
<dbReference type="OrthoDB" id="10459789at2759"/>
<proteinExistence type="predicted"/>
<feature type="non-terminal residue" evidence="1">
    <location>
        <position position="96"/>
    </location>
</feature>
<sequence>LSSKLRTNQFASLNAMISGFLGIVLLLRSVRSDTNDSLVAGIDANDTVLAESRGHKKVWAGEIFTQMLNSSYDKRIRPPNRDENELGRIEVGFLLQ</sequence>
<evidence type="ECO:0000313" key="2">
    <source>
        <dbReference type="Proteomes" id="UP000024635"/>
    </source>
</evidence>
<name>A0A016W8E5_9BILA</name>
<gene>
    <name evidence="1" type="primary">Acey_s1084.g3577</name>
    <name evidence="1" type="ORF">Y032_1084g3577</name>
</gene>
<comment type="caution">
    <text evidence="1">The sequence shown here is derived from an EMBL/GenBank/DDBJ whole genome shotgun (WGS) entry which is preliminary data.</text>
</comment>
<dbReference type="AlphaFoldDB" id="A0A016W8E5"/>
<protein>
    <submittedName>
        <fullName evidence="1">Uncharacterized protein</fullName>
    </submittedName>
</protein>
<accession>A0A016W8E5</accession>
<organism evidence="1 2">
    <name type="scientific">Ancylostoma ceylanicum</name>
    <dbReference type="NCBI Taxonomy" id="53326"/>
    <lineage>
        <taxon>Eukaryota</taxon>
        <taxon>Metazoa</taxon>
        <taxon>Ecdysozoa</taxon>
        <taxon>Nematoda</taxon>
        <taxon>Chromadorea</taxon>
        <taxon>Rhabditida</taxon>
        <taxon>Rhabditina</taxon>
        <taxon>Rhabditomorpha</taxon>
        <taxon>Strongyloidea</taxon>
        <taxon>Ancylostomatidae</taxon>
        <taxon>Ancylostomatinae</taxon>
        <taxon>Ancylostoma</taxon>
    </lineage>
</organism>
<dbReference type="Proteomes" id="UP000024635">
    <property type="component" value="Unassembled WGS sequence"/>
</dbReference>
<reference evidence="2" key="1">
    <citation type="journal article" date="2015" name="Nat. Genet.">
        <title>The genome and transcriptome of the zoonotic hookworm Ancylostoma ceylanicum identify infection-specific gene families.</title>
        <authorList>
            <person name="Schwarz E.M."/>
            <person name="Hu Y."/>
            <person name="Antoshechkin I."/>
            <person name="Miller M.M."/>
            <person name="Sternberg P.W."/>
            <person name="Aroian R.V."/>
        </authorList>
    </citation>
    <scope>NUCLEOTIDE SEQUENCE</scope>
    <source>
        <strain evidence="2">HY135</strain>
    </source>
</reference>
<evidence type="ECO:0000313" key="1">
    <source>
        <dbReference type="EMBL" id="EYC35288.1"/>
    </source>
</evidence>
<dbReference type="EMBL" id="JARK01000684">
    <property type="protein sequence ID" value="EYC35288.1"/>
    <property type="molecule type" value="Genomic_DNA"/>
</dbReference>